<dbReference type="STRING" id="1385520.N802_00220"/>
<dbReference type="InterPro" id="IPR001962">
    <property type="entry name" value="Asn_synthase"/>
</dbReference>
<accession>A0A0A0JG50</accession>
<keyword evidence="9" id="KW-0028">Amino-acid biosynthesis</keyword>
<evidence type="ECO:0000313" key="13">
    <source>
        <dbReference type="EMBL" id="KGN34566.1"/>
    </source>
</evidence>
<dbReference type="OrthoDB" id="9763290at2"/>
<name>A0A0A0JG50_9MICO</name>
<keyword evidence="6 9" id="KW-0061">Asparagine biosynthesis</keyword>
<evidence type="ECO:0000256" key="1">
    <source>
        <dbReference type="ARBA" id="ARBA00005187"/>
    </source>
</evidence>
<comment type="catalytic activity">
    <reaction evidence="8">
        <text>L-aspartate + L-glutamine + ATP + H2O = L-asparagine + L-glutamate + AMP + diphosphate + H(+)</text>
        <dbReference type="Rhea" id="RHEA:12228"/>
        <dbReference type="ChEBI" id="CHEBI:15377"/>
        <dbReference type="ChEBI" id="CHEBI:15378"/>
        <dbReference type="ChEBI" id="CHEBI:29985"/>
        <dbReference type="ChEBI" id="CHEBI:29991"/>
        <dbReference type="ChEBI" id="CHEBI:30616"/>
        <dbReference type="ChEBI" id="CHEBI:33019"/>
        <dbReference type="ChEBI" id="CHEBI:58048"/>
        <dbReference type="ChEBI" id="CHEBI:58359"/>
        <dbReference type="ChEBI" id="CHEBI:456215"/>
        <dbReference type="EC" id="6.3.5.4"/>
    </reaction>
</comment>
<dbReference type="Pfam" id="PF00733">
    <property type="entry name" value="Asn_synthase"/>
    <property type="match status" value="1"/>
</dbReference>
<dbReference type="PANTHER" id="PTHR43284:SF1">
    <property type="entry name" value="ASPARAGINE SYNTHETASE"/>
    <property type="match status" value="1"/>
</dbReference>
<evidence type="ECO:0000256" key="2">
    <source>
        <dbReference type="ARBA" id="ARBA00005752"/>
    </source>
</evidence>
<dbReference type="Gene3D" id="3.40.50.620">
    <property type="entry name" value="HUPs"/>
    <property type="match status" value="1"/>
</dbReference>
<dbReference type="AlphaFoldDB" id="A0A0A0JG50"/>
<dbReference type="GO" id="GO:0005524">
    <property type="term" value="F:ATP binding"/>
    <property type="evidence" value="ECO:0007669"/>
    <property type="project" value="UniProtKB-KW"/>
</dbReference>
<evidence type="ECO:0000256" key="7">
    <source>
        <dbReference type="ARBA" id="ARBA00022962"/>
    </source>
</evidence>
<evidence type="ECO:0000256" key="3">
    <source>
        <dbReference type="ARBA" id="ARBA00012737"/>
    </source>
</evidence>
<comment type="caution">
    <text evidence="13">The sequence shown here is derived from an EMBL/GenBank/DDBJ whole genome shotgun (WGS) entry which is preliminary data.</text>
</comment>
<dbReference type="GO" id="GO:0006529">
    <property type="term" value="P:asparagine biosynthetic process"/>
    <property type="evidence" value="ECO:0007669"/>
    <property type="project" value="UniProtKB-KW"/>
</dbReference>
<comment type="similarity">
    <text evidence="2">Belongs to the asparagine synthetase family.</text>
</comment>
<keyword evidence="7 9" id="KW-0315">Glutamine amidotransferase</keyword>
<dbReference type="CDD" id="cd00712">
    <property type="entry name" value="AsnB"/>
    <property type="match status" value="1"/>
</dbReference>
<dbReference type="InterPro" id="IPR051786">
    <property type="entry name" value="ASN_synthetase/amidase"/>
</dbReference>
<protein>
    <recommendedName>
        <fullName evidence="3">asparagine synthase (glutamine-hydrolyzing)</fullName>
        <ecNumber evidence="3">6.3.5.4</ecNumber>
    </recommendedName>
</protein>
<feature type="binding site" evidence="10">
    <location>
        <position position="95"/>
    </location>
    <ligand>
        <name>L-glutamine</name>
        <dbReference type="ChEBI" id="CHEBI:58359"/>
    </ligand>
</feature>
<feature type="active site" description="For GATase activity" evidence="9">
    <location>
        <position position="2"/>
    </location>
</feature>
<evidence type="ECO:0000313" key="14">
    <source>
        <dbReference type="Proteomes" id="UP000030002"/>
    </source>
</evidence>
<dbReference type="PROSITE" id="PS51278">
    <property type="entry name" value="GATASE_TYPE_2"/>
    <property type="match status" value="1"/>
</dbReference>
<evidence type="ECO:0000259" key="12">
    <source>
        <dbReference type="PROSITE" id="PS51278"/>
    </source>
</evidence>
<dbReference type="GO" id="GO:0005829">
    <property type="term" value="C:cytosol"/>
    <property type="evidence" value="ECO:0007669"/>
    <property type="project" value="TreeGrafter"/>
</dbReference>
<feature type="site" description="Important for beta-aspartyl-AMP intermediate formation" evidence="11">
    <location>
        <position position="360"/>
    </location>
</feature>
<dbReference type="CDD" id="cd01991">
    <property type="entry name" value="Asn_synthase_B_C"/>
    <property type="match status" value="1"/>
</dbReference>
<dbReference type="Proteomes" id="UP000030002">
    <property type="component" value="Unassembled WGS sequence"/>
</dbReference>
<proteinExistence type="inferred from homology"/>
<dbReference type="InterPro" id="IPR014729">
    <property type="entry name" value="Rossmann-like_a/b/a_fold"/>
</dbReference>
<feature type="domain" description="Glutamine amidotransferase type-2" evidence="12">
    <location>
        <begin position="2"/>
        <end position="208"/>
    </location>
</feature>
<evidence type="ECO:0000256" key="6">
    <source>
        <dbReference type="ARBA" id="ARBA00022888"/>
    </source>
</evidence>
<dbReference type="InterPro" id="IPR029055">
    <property type="entry name" value="Ntn_hydrolases_N"/>
</dbReference>
<dbReference type="InterPro" id="IPR033738">
    <property type="entry name" value="AsnB_N"/>
</dbReference>
<evidence type="ECO:0000256" key="11">
    <source>
        <dbReference type="PIRSR" id="PIRSR001589-3"/>
    </source>
</evidence>
<dbReference type="PANTHER" id="PTHR43284">
    <property type="entry name" value="ASPARAGINE SYNTHETASE (GLUTAMINE-HYDROLYZING)"/>
    <property type="match status" value="1"/>
</dbReference>
<keyword evidence="5 10" id="KW-0067">ATP-binding</keyword>
<feature type="binding site" evidence="10">
    <location>
        <begin position="358"/>
        <end position="359"/>
    </location>
    <ligand>
        <name>ATP</name>
        <dbReference type="ChEBI" id="CHEBI:30616"/>
    </ligand>
</feature>
<dbReference type="EC" id="6.3.5.4" evidence="3"/>
<dbReference type="Pfam" id="PF13537">
    <property type="entry name" value="GATase_7"/>
    <property type="match status" value="1"/>
</dbReference>
<comment type="pathway">
    <text evidence="1">Amino-acid biosynthesis; L-asparagine biosynthesis; L-asparagine from L-aspartate (L-Gln route): step 1/1.</text>
</comment>
<organism evidence="13 14">
    <name type="scientific">Knoellia sinensis KCTC 19936</name>
    <dbReference type="NCBI Taxonomy" id="1385520"/>
    <lineage>
        <taxon>Bacteria</taxon>
        <taxon>Bacillati</taxon>
        <taxon>Actinomycetota</taxon>
        <taxon>Actinomycetes</taxon>
        <taxon>Micrococcales</taxon>
        <taxon>Intrasporangiaceae</taxon>
        <taxon>Knoellia</taxon>
    </lineage>
</organism>
<dbReference type="InterPro" id="IPR006426">
    <property type="entry name" value="Asn_synth_AEB"/>
</dbReference>
<evidence type="ECO:0000256" key="5">
    <source>
        <dbReference type="ARBA" id="ARBA00022840"/>
    </source>
</evidence>
<sequence length="615" mass="67815">MCGITGVARLDRAPLAPGMADHMAEALHHRGPDAAGQWSSGSVDLAHRRLSIIDLDGSQQPMVDRDGTVLTYNGEVFNYRQLAATLGGTWGSQGDTEVLHRLVVERGVDGLREVRGQFAFCHYDPRIGRLLLARDAMGVLPLFWWTDGNTFAFASELPALLRALPQPPQIDDTALSQYLAYRAVPAPATLWQGVHKLRPGHYLEVTLKGSITERPWTASEPHVIDDLTAEEALDRLDQVLVEAVELALVADVPVGAYLSGGVDSSLICALASRARQGIPLHTYCATFDGATVDEGGFARTVADFLGSDHVEVPVSAEGFVEEWDSLTRFRGAPLSEPNEIAVHRLAERASLDVKVVLSGEGSDELFAGYPKHRFATATRRAGIVPAWLRGPVLKQIEQRLPSDQRRLGVALRALSEADESSRLRGWFASFDRQEREALMRGPIGEPPIAGLRAHSPLRAMLRHDQGAWLADNLLERGDRMTMSASVELRPPFLDPEVVRLARSIPDKVLLRGGTSKWLVKEVARRYLPPAIVDRRKAGFPVPLETWFRGGLRDMAHDLILGPNSFCSAHLDQTAVRGVLHRHSAGKSDESVRIWTLLSLEVWARQFRAVQTEDRR</sequence>
<evidence type="ECO:0000256" key="9">
    <source>
        <dbReference type="PIRSR" id="PIRSR001589-1"/>
    </source>
</evidence>
<dbReference type="RefSeq" id="WP_035910598.1">
    <property type="nucleotide sequence ID" value="NZ_AVPJ01000001.1"/>
</dbReference>
<dbReference type="SUPFAM" id="SSF56235">
    <property type="entry name" value="N-terminal nucleophile aminohydrolases (Ntn hydrolases)"/>
    <property type="match status" value="1"/>
</dbReference>
<dbReference type="eggNOG" id="COG0367">
    <property type="taxonomic scope" value="Bacteria"/>
</dbReference>
<gene>
    <name evidence="13" type="ORF">N802_00220</name>
</gene>
<dbReference type="EMBL" id="AVPJ01000001">
    <property type="protein sequence ID" value="KGN34566.1"/>
    <property type="molecule type" value="Genomic_DNA"/>
</dbReference>
<dbReference type="InterPro" id="IPR017932">
    <property type="entry name" value="GATase_2_dom"/>
</dbReference>
<dbReference type="GO" id="GO:0004066">
    <property type="term" value="F:asparagine synthase (glutamine-hydrolyzing) activity"/>
    <property type="evidence" value="ECO:0007669"/>
    <property type="project" value="UniProtKB-EC"/>
</dbReference>
<keyword evidence="14" id="KW-1185">Reference proteome</keyword>
<dbReference type="SUPFAM" id="SSF52402">
    <property type="entry name" value="Adenine nucleotide alpha hydrolases-like"/>
    <property type="match status" value="1"/>
</dbReference>
<keyword evidence="4 10" id="KW-0547">Nucleotide-binding</keyword>
<evidence type="ECO:0000256" key="10">
    <source>
        <dbReference type="PIRSR" id="PIRSR001589-2"/>
    </source>
</evidence>
<reference evidence="13 14" key="1">
    <citation type="submission" date="2013-08" db="EMBL/GenBank/DDBJ databases">
        <title>The genome sequence of Knoellia sinensis.</title>
        <authorList>
            <person name="Zhu W."/>
            <person name="Wang G."/>
        </authorList>
    </citation>
    <scope>NUCLEOTIDE SEQUENCE [LARGE SCALE GENOMIC DNA]</scope>
    <source>
        <strain evidence="13 14">KCTC 19936</strain>
    </source>
</reference>
<dbReference type="NCBIfam" id="TIGR01536">
    <property type="entry name" value="asn_synth_AEB"/>
    <property type="match status" value="1"/>
</dbReference>
<evidence type="ECO:0000256" key="4">
    <source>
        <dbReference type="ARBA" id="ARBA00022741"/>
    </source>
</evidence>
<evidence type="ECO:0000256" key="8">
    <source>
        <dbReference type="ARBA" id="ARBA00048741"/>
    </source>
</evidence>
<dbReference type="PIRSF" id="PIRSF001589">
    <property type="entry name" value="Asn_synthetase_glu-h"/>
    <property type="match status" value="1"/>
</dbReference>
<dbReference type="Gene3D" id="3.60.20.10">
    <property type="entry name" value="Glutamine Phosphoribosylpyrophosphate, subunit 1, domain 1"/>
    <property type="match status" value="1"/>
</dbReference>